<organism evidence="1 2">
    <name type="scientific">Smallanthus sonchifolius</name>
    <dbReference type="NCBI Taxonomy" id="185202"/>
    <lineage>
        <taxon>Eukaryota</taxon>
        <taxon>Viridiplantae</taxon>
        <taxon>Streptophyta</taxon>
        <taxon>Embryophyta</taxon>
        <taxon>Tracheophyta</taxon>
        <taxon>Spermatophyta</taxon>
        <taxon>Magnoliopsida</taxon>
        <taxon>eudicotyledons</taxon>
        <taxon>Gunneridae</taxon>
        <taxon>Pentapetalae</taxon>
        <taxon>asterids</taxon>
        <taxon>campanulids</taxon>
        <taxon>Asterales</taxon>
        <taxon>Asteraceae</taxon>
        <taxon>Asteroideae</taxon>
        <taxon>Heliantheae alliance</taxon>
        <taxon>Millerieae</taxon>
        <taxon>Smallanthus</taxon>
    </lineage>
</organism>
<gene>
    <name evidence="1" type="ORF">L1987_70567</name>
</gene>
<reference evidence="2" key="1">
    <citation type="journal article" date="2022" name="Mol. Ecol. Resour.">
        <title>The genomes of chicory, endive, great burdock and yacon provide insights into Asteraceae palaeo-polyploidization history and plant inulin production.</title>
        <authorList>
            <person name="Fan W."/>
            <person name="Wang S."/>
            <person name="Wang H."/>
            <person name="Wang A."/>
            <person name="Jiang F."/>
            <person name="Liu H."/>
            <person name="Zhao H."/>
            <person name="Xu D."/>
            <person name="Zhang Y."/>
        </authorList>
    </citation>
    <scope>NUCLEOTIDE SEQUENCE [LARGE SCALE GENOMIC DNA]</scope>
    <source>
        <strain evidence="2">cv. Yunnan</strain>
    </source>
</reference>
<keyword evidence="2" id="KW-1185">Reference proteome</keyword>
<dbReference type="EMBL" id="CM042041">
    <property type="protein sequence ID" value="KAI3712018.1"/>
    <property type="molecule type" value="Genomic_DNA"/>
</dbReference>
<proteinExistence type="predicted"/>
<evidence type="ECO:0000313" key="1">
    <source>
        <dbReference type="EMBL" id="KAI3712018.1"/>
    </source>
</evidence>
<protein>
    <submittedName>
        <fullName evidence="1">Uncharacterized protein</fullName>
    </submittedName>
</protein>
<dbReference type="Proteomes" id="UP001056120">
    <property type="component" value="Linkage Group LG24"/>
</dbReference>
<reference evidence="1 2" key="2">
    <citation type="journal article" date="2022" name="Mol. Ecol. Resour.">
        <title>The genomes of chicory, endive, great burdock and yacon provide insights into Asteraceae paleo-polyploidization history and plant inulin production.</title>
        <authorList>
            <person name="Fan W."/>
            <person name="Wang S."/>
            <person name="Wang H."/>
            <person name="Wang A."/>
            <person name="Jiang F."/>
            <person name="Liu H."/>
            <person name="Zhao H."/>
            <person name="Xu D."/>
            <person name="Zhang Y."/>
        </authorList>
    </citation>
    <scope>NUCLEOTIDE SEQUENCE [LARGE SCALE GENOMIC DNA]</scope>
    <source>
        <strain evidence="2">cv. Yunnan</strain>
        <tissue evidence="1">Leaves</tissue>
    </source>
</reference>
<evidence type="ECO:0000313" key="2">
    <source>
        <dbReference type="Proteomes" id="UP001056120"/>
    </source>
</evidence>
<comment type="caution">
    <text evidence="1">The sequence shown here is derived from an EMBL/GenBank/DDBJ whole genome shotgun (WGS) entry which is preliminary data.</text>
</comment>
<accession>A0ACB9AQA5</accession>
<name>A0ACB9AQA5_9ASTR</name>
<sequence>MFGLMMHFANIKLNINHTLMRIEIIKKKRTSLQKYLRSVIAELLRLGHYSDAYERVGRLYLDENRSLCYDFLEGFCTLICDDQLKAMTGQR</sequence>